<evidence type="ECO:0000256" key="5">
    <source>
        <dbReference type="ARBA" id="ARBA00022692"/>
    </source>
</evidence>
<dbReference type="PROSITE" id="PS50049">
    <property type="entry name" value="THD_2"/>
    <property type="match status" value="1"/>
</dbReference>
<keyword evidence="7 11" id="KW-1133">Transmembrane helix</keyword>
<dbReference type="PANTHER" id="PTHR11471">
    <property type="entry name" value="TUMOR NECROSIS FACTOR FAMILY MEMBER"/>
    <property type="match status" value="1"/>
</dbReference>
<evidence type="ECO:0000256" key="1">
    <source>
        <dbReference type="ARBA" id="ARBA00004606"/>
    </source>
</evidence>
<evidence type="ECO:0000256" key="11">
    <source>
        <dbReference type="SAM" id="Phobius"/>
    </source>
</evidence>
<evidence type="ECO:0000256" key="2">
    <source>
        <dbReference type="ARBA" id="ARBA00008670"/>
    </source>
</evidence>
<dbReference type="AlphaFoldDB" id="F8RP78"/>
<feature type="domain" description="THD" evidence="12">
    <location>
        <begin position="79"/>
        <end position="240"/>
    </location>
</feature>
<evidence type="ECO:0000256" key="3">
    <source>
        <dbReference type="ARBA" id="ARBA00013893"/>
    </source>
</evidence>
<evidence type="ECO:0000256" key="6">
    <source>
        <dbReference type="ARBA" id="ARBA00022968"/>
    </source>
</evidence>
<dbReference type="GO" id="GO:0005615">
    <property type="term" value="C:extracellular space"/>
    <property type="evidence" value="ECO:0007669"/>
    <property type="project" value="UniProtKB-KW"/>
</dbReference>
<name>F8RP78_EPICO</name>
<keyword evidence="8 11" id="KW-0472">Membrane</keyword>
<comment type="subcellular location">
    <subcellularLocation>
        <location evidence="1">Membrane</location>
        <topology evidence="1">Single-pass type II membrane protein</topology>
    </subcellularLocation>
</comment>
<evidence type="ECO:0000256" key="10">
    <source>
        <dbReference type="ARBA" id="ARBA00029751"/>
    </source>
</evidence>
<evidence type="ECO:0000256" key="8">
    <source>
        <dbReference type="ARBA" id="ARBA00023136"/>
    </source>
</evidence>
<keyword evidence="5 11" id="KW-0812">Transmembrane</keyword>
<dbReference type="GO" id="GO:0006955">
    <property type="term" value="P:immune response"/>
    <property type="evidence" value="ECO:0007669"/>
    <property type="project" value="InterPro"/>
</dbReference>
<dbReference type="CDD" id="cd00184">
    <property type="entry name" value="TNF"/>
    <property type="match status" value="1"/>
</dbReference>
<evidence type="ECO:0000313" key="13">
    <source>
        <dbReference type="EMBL" id="AEH59795.1"/>
    </source>
</evidence>
<dbReference type="PANTHER" id="PTHR11471:SF23">
    <property type="entry name" value="TUMOR NECROSIS FACTOR"/>
    <property type="match status" value="1"/>
</dbReference>
<keyword evidence="6" id="KW-0735">Signal-anchor</keyword>
<dbReference type="GO" id="GO:0016020">
    <property type="term" value="C:membrane"/>
    <property type="evidence" value="ECO:0007669"/>
    <property type="project" value="UniProtKB-SubCell"/>
</dbReference>
<dbReference type="Gene3D" id="2.60.120.40">
    <property type="match status" value="1"/>
</dbReference>
<keyword evidence="9" id="KW-1015">Disulfide bond</keyword>
<dbReference type="GO" id="GO:0005164">
    <property type="term" value="F:tumor necrosis factor receptor binding"/>
    <property type="evidence" value="ECO:0007669"/>
    <property type="project" value="InterPro"/>
</dbReference>
<dbReference type="Pfam" id="PF00229">
    <property type="entry name" value="TNF"/>
    <property type="match status" value="1"/>
</dbReference>
<dbReference type="EMBL" id="HQ011926">
    <property type="protein sequence ID" value="AEH59795.1"/>
    <property type="molecule type" value="mRNA"/>
</dbReference>
<evidence type="ECO:0000259" key="12">
    <source>
        <dbReference type="PROSITE" id="PS50049"/>
    </source>
</evidence>
<reference evidence="13" key="2">
    <citation type="journal article" date="2011" name="Fish Shellfish Immunol.">
        <title>The expression of two novel orange-spotted grouper (Epinephelus coioides) TNF genes in peripheral blood leukocytes, various organs, and fish larvae.</title>
        <authorList>
            <person name="Lam F.W."/>
            <person name="Wu S.Y."/>
            <person name="Lin S.J."/>
            <person name="Lin C.C."/>
            <person name="Chen Y.M."/>
            <person name="Wang H.C."/>
            <person name="Chen T.Y."/>
            <person name="Lin H.T."/>
            <person name="Lin J.H."/>
        </authorList>
    </citation>
    <scope>NUCLEOTIDE SEQUENCE</scope>
</reference>
<dbReference type="InterPro" id="IPR006052">
    <property type="entry name" value="TNF_dom"/>
</dbReference>
<sequence>MEGECKVMLDAAVDADARKQTTPVRPGSKLTTGLLVFTLCLASAAAAVLIYNRQTKGPGQEEENFDLRHTLRQISNVRAAIHLEGEYNPERTTSVEWRSQVDQSHSQGGLRLEDNEIVIPHHGLYFVYSQASFRVNCSDADDIISQPLVHLSHTVKRWSKSYGNDDGEKSYQTILHSIRTVCQKTADSNPDEDGHWFSTVYMGAVFNLRKGDRLKTEMPTRMLQSLEDEPGKTFFGVFAL</sequence>
<organism evidence="13">
    <name type="scientific">Epinephelus coioides</name>
    <name type="common">Orange-spotted grouper</name>
    <name type="synonym">Epinephelus nebulosus</name>
    <dbReference type="NCBI Taxonomy" id="94232"/>
    <lineage>
        <taxon>Eukaryota</taxon>
        <taxon>Metazoa</taxon>
        <taxon>Chordata</taxon>
        <taxon>Craniata</taxon>
        <taxon>Vertebrata</taxon>
        <taxon>Euteleostomi</taxon>
        <taxon>Actinopterygii</taxon>
        <taxon>Neopterygii</taxon>
        <taxon>Teleostei</taxon>
        <taxon>Neoteleostei</taxon>
        <taxon>Acanthomorphata</taxon>
        <taxon>Eupercaria</taxon>
        <taxon>Perciformes</taxon>
        <taxon>Serranoidei</taxon>
        <taxon>Serranidae</taxon>
        <taxon>Epinephelinae</taxon>
        <taxon>Epinephelini</taxon>
        <taxon>Epinephelus</taxon>
    </lineage>
</organism>
<evidence type="ECO:0000256" key="9">
    <source>
        <dbReference type="ARBA" id="ARBA00023157"/>
    </source>
</evidence>
<dbReference type="InterPro" id="IPR008983">
    <property type="entry name" value="Tumour_necrosis_fac-like_dom"/>
</dbReference>
<protein>
    <recommendedName>
        <fullName evidence="3">Tumor necrosis factor</fullName>
    </recommendedName>
    <alternativeName>
        <fullName evidence="10">TNF-alpha</fullName>
    </alternativeName>
</protein>
<reference evidence="13" key="1">
    <citation type="submission" date="2010-08" db="EMBL/GenBank/DDBJ databases">
        <authorList>
            <person name="Lam F.W.S."/>
            <person name="Wu S.Y."/>
            <person name="Lin S.J."/>
            <person name="Lin J.H.Y."/>
        </authorList>
    </citation>
    <scope>NUCLEOTIDE SEQUENCE</scope>
</reference>
<dbReference type="PRINTS" id="PR01234">
    <property type="entry name" value="TNECROSISFCT"/>
</dbReference>
<keyword evidence="4" id="KW-0202">Cytokine</keyword>
<dbReference type="SMR" id="F8RP78"/>
<evidence type="ECO:0000256" key="7">
    <source>
        <dbReference type="ARBA" id="ARBA00022989"/>
    </source>
</evidence>
<proteinExistence type="evidence at transcript level"/>
<dbReference type="SMART" id="SM00207">
    <property type="entry name" value="TNF"/>
    <property type="match status" value="1"/>
</dbReference>
<accession>F8RP78</accession>
<comment type="similarity">
    <text evidence="2">Belongs to the tumor necrosis factor family.</text>
</comment>
<feature type="transmembrane region" description="Helical" evidence="11">
    <location>
        <begin position="30"/>
        <end position="51"/>
    </location>
</feature>
<dbReference type="InterPro" id="IPR006053">
    <property type="entry name" value="TNF"/>
</dbReference>
<dbReference type="SUPFAM" id="SSF49842">
    <property type="entry name" value="TNF-like"/>
    <property type="match status" value="1"/>
</dbReference>
<dbReference type="GO" id="GO:0005125">
    <property type="term" value="F:cytokine activity"/>
    <property type="evidence" value="ECO:0007669"/>
    <property type="project" value="UniProtKB-KW"/>
</dbReference>
<evidence type="ECO:0000256" key="4">
    <source>
        <dbReference type="ARBA" id="ARBA00022514"/>
    </source>
</evidence>